<protein>
    <submittedName>
        <fullName evidence="4">SGNH hydrolase-type esterase domain-containing protein</fullName>
    </submittedName>
</protein>
<evidence type="ECO:0000313" key="4">
    <source>
        <dbReference type="EMBL" id="KAL2814164.1"/>
    </source>
</evidence>
<name>A0ABR4HFA4_9EURO</name>
<feature type="chain" id="PRO_5046067641" evidence="3">
    <location>
        <begin position="18"/>
        <end position="300"/>
    </location>
</feature>
<keyword evidence="5" id="KW-1185">Reference proteome</keyword>
<dbReference type="InterPro" id="IPR001087">
    <property type="entry name" value="GDSL"/>
</dbReference>
<evidence type="ECO:0000313" key="5">
    <source>
        <dbReference type="Proteomes" id="UP001610334"/>
    </source>
</evidence>
<organism evidence="4 5">
    <name type="scientific">Aspergillus granulosus</name>
    <dbReference type="NCBI Taxonomy" id="176169"/>
    <lineage>
        <taxon>Eukaryota</taxon>
        <taxon>Fungi</taxon>
        <taxon>Dikarya</taxon>
        <taxon>Ascomycota</taxon>
        <taxon>Pezizomycotina</taxon>
        <taxon>Eurotiomycetes</taxon>
        <taxon>Eurotiomycetidae</taxon>
        <taxon>Eurotiales</taxon>
        <taxon>Aspergillaceae</taxon>
        <taxon>Aspergillus</taxon>
        <taxon>Aspergillus subgen. Nidulantes</taxon>
    </lineage>
</organism>
<evidence type="ECO:0000256" key="3">
    <source>
        <dbReference type="SAM" id="SignalP"/>
    </source>
</evidence>
<dbReference type="InterPro" id="IPR036514">
    <property type="entry name" value="SGNH_hydro_sf"/>
</dbReference>
<dbReference type="InterPro" id="IPR037459">
    <property type="entry name" value="RhgT-like"/>
</dbReference>
<evidence type="ECO:0000256" key="2">
    <source>
        <dbReference type="ARBA" id="ARBA00022801"/>
    </source>
</evidence>
<comment type="similarity">
    <text evidence="1">Belongs to the 'GDSL' lipolytic enzyme family.</text>
</comment>
<keyword evidence="3" id="KW-0732">Signal</keyword>
<dbReference type="Proteomes" id="UP001610334">
    <property type="component" value="Unassembled WGS sequence"/>
</dbReference>
<feature type="signal peptide" evidence="3">
    <location>
        <begin position="1"/>
        <end position="17"/>
    </location>
</feature>
<dbReference type="EMBL" id="JBFXLT010000035">
    <property type="protein sequence ID" value="KAL2814164.1"/>
    <property type="molecule type" value="Genomic_DNA"/>
</dbReference>
<comment type="caution">
    <text evidence="4">The sequence shown here is derived from an EMBL/GenBank/DDBJ whole genome shotgun (WGS) entry which is preliminary data.</text>
</comment>
<gene>
    <name evidence="4" type="ORF">BJX63DRAFT_205158</name>
</gene>
<dbReference type="PANTHER" id="PTHR43695:SF1">
    <property type="entry name" value="RHAMNOGALACTURONAN ACETYLESTERASE"/>
    <property type="match status" value="1"/>
</dbReference>
<proteinExistence type="inferred from homology"/>
<reference evidence="4 5" key="1">
    <citation type="submission" date="2024-07" db="EMBL/GenBank/DDBJ databases">
        <title>Section-level genome sequencing and comparative genomics of Aspergillus sections Usti and Cavernicolus.</title>
        <authorList>
            <consortium name="Lawrence Berkeley National Laboratory"/>
            <person name="Nybo J.L."/>
            <person name="Vesth T.C."/>
            <person name="Theobald S."/>
            <person name="Frisvad J.C."/>
            <person name="Larsen T.O."/>
            <person name="Kjaerboelling I."/>
            <person name="Rothschild-Mancinelli K."/>
            <person name="Lyhne E.K."/>
            <person name="Kogle M.E."/>
            <person name="Barry K."/>
            <person name="Clum A."/>
            <person name="Na H."/>
            <person name="Ledsgaard L."/>
            <person name="Lin J."/>
            <person name="Lipzen A."/>
            <person name="Kuo A."/>
            <person name="Riley R."/>
            <person name="Mondo S."/>
            <person name="Labutti K."/>
            <person name="Haridas S."/>
            <person name="Pangalinan J."/>
            <person name="Salamov A.A."/>
            <person name="Simmons B.A."/>
            <person name="Magnuson J.K."/>
            <person name="Chen J."/>
            <person name="Drula E."/>
            <person name="Henrissat B."/>
            <person name="Wiebenga A."/>
            <person name="Lubbers R.J."/>
            <person name="Gomes A.C."/>
            <person name="Makela M.R."/>
            <person name="Stajich J."/>
            <person name="Grigoriev I.V."/>
            <person name="Mortensen U.H."/>
            <person name="De Vries R.P."/>
            <person name="Baker S.E."/>
            <person name="Andersen M.R."/>
        </authorList>
    </citation>
    <scope>NUCLEOTIDE SEQUENCE [LARGE SCALE GENOMIC DNA]</scope>
    <source>
        <strain evidence="4 5">CBS 588.65</strain>
    </source>
</reference>
<dbReference type="GO" id="GO:0016787">
    <property type="term" value="F:hydrolase activity"/>
    <property type="evidence" value="ECO:0007669"/>
    <property type="project" value="UniProtKB-KW"/>
</dbReference>
<dbReference type="SUPFAM" id="SSF52266">
    <property type="entry name" value="SGNH hydrolase"/>
    <property type="match status" value="1"/>
</dbReference>
<accession>A0ABR4HFA4</accession>
<dbReference type="PANTHER" id="PTHR43695">
    <property type="entry name" value="PUTATIVE (AFU_ORTHOLOGUE AFUA_2G17250)-RELATED"/>
    <property type="match status" value="1"/>
</dbReference>
<dbReference type="CDD" id="cd01821">
    <property type="entry name" value="Rhamnogalacturan_acetylesterase_like"/>
    <property type="match status" value="1"/>
</dbReference>
<evidence type="ECO:0000256" key="1">
    <source>
        <dbReference type="ARBA" id="ARBA00008668"/>
    </source>
</evidence>
<dbReference type="Gene3D" id="3.40.50.1110">
    <property type="entry name" value="SGNH hydrolase"/>
    <property type="match status" value="1"/>
</dbReference>
<keyword evidence="2 4" id="KW-0378">Hydrolase</keyword>
<dbReference type="Pfam" id="PF00657">
    <property type="entry name" value="Lipase_GDSL"/>
    <property type="match status" value="1"/>
</dbReference>
<sequence>MKPVALSSLSLLPCALAQTVYLAGDSTMATGSGGIDGMCIPTLTPLLPQIPSVKTNRHLYPGWGDYIASSLSIPVANHAIGGRSARSYTREGRFQEIADLLQAGDYVVIEFGHNDGGSLSNDNGRTDCPGTGDETCETVYNGVAETVLTFPKYLENAAALFLEKGAHVLISSQTPNNPWETGEFAYSGSRFVEYARLAAEVAGVEYVDHGAYTASIFESLGLEAVTAFFPNDHTHTSPEGAQVVADAFLKGVVCGGLGLADVLLTTEFDGVCLEDAAITTEAAAVSTGQTKCKRSRRSKH</sequence>